<name>A0A512IDD5_9MICC</name>
<dbReference type="RefSeq" id="WP_062733754.1">
    <property type="nucleotide sequence ID" value="NZ_BJZS01000049.1"/>
</dbReference>
<dbReference type="Proteomes" id="UP000321103">
    <property type="component" value="Unassembled WGS sequence"/>
</dbReference>
<organism evidence="2 3">
    <name type="scientific">Kocuria turfanensis</name>
    <dbReference type="NCBI Taxonomy" id="388357"/>
    <lineage>
        <taxon>Bacteria</taxon>
        <taxon>Bacillati</taxon>
        <taxon>Actinomycetota</taxon>
        <taxon>Actinomycetes</taxon>
        <taxon>Micrococcales</taxon>
        <taxon>Micrococcaceae</taxon>
        <taxon>Kocuria</taxon>
    </lineage>
</organism>
<comment type="caution">
    <text evidence="2">The sequence shown here is derived from an EMBL/GenBank/DDBJ whole genome shotgun (WGS) entry which is preliminary data.</text>
</comment>
<evidence type="ECO:0000313" key="3">
    <source>
        <dbReference type="Proteomes" id="UP000321103"/>
    </source>
</evidence>
<dbReference type="PANTHER" id="PTHR36440:SF1">
    <property type="entry name" value="PUTATIVE (AFU_ORTHOLOGUE AFUA_8G07350)-RELATED"/>
    <property type="match status" value="1"/>
</dbReference>
<dbReference type="InterPro" id="IPR013096">
    <property type="entry name" value="Cupin_2"/>
</dbReference>
<evidence type="ECO:0000313" key="2">
    <source>
        <dbReference type="EMBL" id="GEO95710.1"/>
    </source>
</evidence>
<evidence type="ECO:0000259" key="1">
    <source>
        <dbReference type="Pfam" id="PF07883"/>
    </source>
</evidence>
<dbReference type="Gene3D" id="2.60.120.10">
    <property type="entry name" value="Jelly Rolls"/>
    <property type="match status" value="1"/>
</dbReference>
<protein>
    <recommendedName>
        <fullName evidence="1">Cupin type-2 domain-containing protein</fullName>
    </recommendedName>
</protein>
<dbReference type="STRING" id="388357.GCA_001580365_00301"/>
<dbReference type="SUPFAM" id="SSF51182">
    <property type="entry name" value="RmlC-like cupins"/>
    <property type="match status" value="1"/>
</dbReference>
<accession>A0A512IDD5</accession>
<dbReference type="AlphaFoldDB" id="A0A512IDD5"/>
<gene>
    <name evidence="2" type="ORF">KTU01_18330</name>
</gene>
<keyword evidence="3" id="KW-1185">Reference proteome</keyword>
<dbReference type="Pfam" id="PF07883">
    <property type="entry name" value="Cupin_2"/>
    <property type="match status" value="1"/>
</dbReference>
<feature type="domain" description="Cupin type-2" evidence="1">
    <location>
        <begin position="48"/>
        <end position="110"/>
    </location>
</feature>
<sequence length="192" mass="20973">MRPTDTEIDELLATRTTHRSTFQDDAVTFLRTSAETGGEYTLVHLVAGPGAGVPRHYHLHSSEHFEVLEGALTVEVARQPHVVLPGEEATVPVNTVHRWVNQGSSTVRALAEITPASEGFEKGLPILYGLAGDGRSSAKGVPRDPLVTAWITELTDMRLPGISRVAGPVIHVLAQRARARGLDRELEQRYCR</sequence>
<dbReference type="PANTHER" id="PTHR36440">
    <property type="entry name" value="PUTATIVE (AFU_ORTHOLOGUE AFUA_8G07350)-RELATED"/>
    <property type="match status" value="1"/>
</dbReference>
<reference evidence="2 3" key="1">
    <citation type="submission" date="2019-07" db="EMBL/GenBank/DDBJ databases">
        <title>Whole genome shotgun sequence of Kocuria turfanensis NBRC 107627.</title>
        <authorList>
            <person name="Hosoyama A."/>
            <person name="Uohara A."/>
            <person name="Ohji S."/>
            <person name="Ichikawa N."/>
        </authorList>
    </citation>
    <scope>NUCLEOTIDE SEQUENCE [LARGE SCALE GENOMIC DNA]</scope>
    <source>
        <strain evidence="2 3">NBRC 107627</strain>
    </source>
</reference>
<dbReference type="EMBL" id="BJZS01000049">
    <property type="protein sequence ID" value="GEO95710.1"/>
    <property type="molecule type" value="Genomic_DNA"/>
</dbReference>
<dbReference type="InterPro" id="IPR014710">
    <property type="entry name" value="RmlC-like_jellyroll"/>
</dbReference>
<dbReference type="InterPro" id="IPR053146">
    <property type="entry name" value="QDO-like"/>
</dbReference>
<proteinExistence type="predicted"/>
<dbReference type="InterPro" id="IPR011051">
    <property type="entry name" value="RmlC_Cupin_sf"/>
</dbReference>